<reference evidence="2 3" key="1">
    <citation type="submission" date="2018-10" db="EMBL/GenBank/DDBJ databases">
        <authorList>
            <person name="Ekblom R."/>
            <person name="Jareborg N."/>
        </authorList>
    </citation>
    <scope>NUCLEOTIDE SEQUENCE [LARGE SCALE GENOMIC DNA]</scope>
    <source>
        <tissue evidence="2">Muscle</tissue>
    </source>
</reference>
<evidence type="ECO:0000313" key="3">
    <source>
        <dbReference type="Proteomes" id="UP000269945"/>
    </source>
</evidence>
<keyword evidence="3" id="KW-1185">Reference proteome</keyword>
<evidence type="ECO:0000256" key="1">
    <source>
        <dbReference type="SAM" id="MobiDB-lite"/>
    </source>
</evidence>
<proteinExistence type="predicted"/>
<organism evidence="2 3">
    <name type="scientific">Gulo gulo</name>
    <name type="common">Wolverine</name>
    <name type="synonym">Gluton</name>
    <dbReference type="NCBI Taxonomy" id="48420"/>
    <lineage>
        <taxon>Eukaryota</taxon>
        <taxon>Metazoa</taxon>
        <taxon>Chordata</taxon>
        <taxon>Craniata</taxon>
        <taxon>Vertebrata</taxon>
        <taxon>Euteleostomi</taxon>
        <taxon>Mammalia</taxon>
        <taxon>Eutheria</taxon>
        <taxon>Laurasiatheria</taxon>
        <taxon>Carnivora</taxon>
        <taxon>Caniformia</taxon>
        <taxon>Musteloidea</taxon>
        <taxon>Mustelidae</taxon>
        <taxon>Guloninae</taxon>
        <taxon>Gulo</taxon>
    </lineage>
</organism>
<dbReference type="Proteomes" id="UP000269945">
    <property type="component" value="Unassembled WGS sequence"/>
</dbReference>
<dbReference type="EMBL" id="CYRY02043623">
    <property type="protein sequence ID" value="VCX38164.1"/>
    <property type="molecule type" value="Genomic_DNA"/>
</dbReference>
<feature type="region of interest" description="Disordered" evidence="1">
    <location>
        <begin position="1"/>
        <end position="22"/>
    </location>
</feature>
<protein>
    <submittedName>
        <fullName evidence="2">Uncharacterized protein</fullName>
    </submittedName>
</protein>
<feature type="compositionally biased region" description="Basic and acidic residues" evidence="1">
    <location>
        <begin position="1"/>
        <end position="10"/>
    </location>
</feature>
<comment type="caution">
    <text evidence="2">The sequence shown here is derived from an EMBL/GenBank/DDBJ whole genome shotgun (WGS) entry which is preliminary data.</text>
</comment>
<name>A0A9X9Q7N3_GULGU</name>
<gene>
    <name evidence="2" type="ORF">BN2614_LOCUS2</name>
</gene>
<evidence type="ECO:0000313" key="2">
    <source>
        <dbReference type="EMBL" id="VCX38164.1"/>
    </source>
</evidence>
<dbReference type="AlphaFoldDB" id="A0A9X9Q7N3"/>
<sequence>MIKSSLEKPALRTSFPGSRRSSGQIYNSALIRKVCQELSSSTRVFTMCGRSEDFLNMSKGLVTVTGSDILTSRRQNWHLCAEPTTLFAQGCVLKTKGSILLLSYSDFPSCNSNVIMKNKENT</sequence>
<accession>A0A9X9Q7N3</accession>
<feature type="non-terminal residue" evidence="2">
    <location>
        <position position="122"/>
    </location>
</feature>